<dbReference type="Pfam" id="PF12357">
    <property type="entry name" value="PLD_C"/>
    <property type="match status" value="1"/>
</dbReference>
<dbReference type="GO" id="GO:0005886">
    <property type="term" value="C:plasma membrane"/>
    <property type="evidence" value="ECO:0007669"/>
    <property type="project" value="TreeGrafter"/>
</dbReference>
<dbReference type="Proteomes" id="UP000525078">
    <property type="component" value="Unassembled WGS sequence"/>
</dbReference>
<evidence type="ECO:0000313" key="7">
    <source>
        <dbReference type="Proteomes" id="UP000583929"/>
    </source>
</evidence>
<accession>A0A7J6HBT8</accession>
<evidence type="ECO:0000313" key="6">
    <source>
        <dbReference type="Proteomes" id="UP000525078"/>
    </source>
</evidence>
<name>A0A7J6HBT8_CANSA</name>
<dbReference type="InterPro" id="IPR015679">
    <property type="entry name" value="PLipase_D_fam"/>
</dbReference>
<dbReference type="PANTHER" id="PTHR18896">
    <property type="entry name" value="PHOSPHOLIPASE D"/>
    <property type="match status" value="1"/>
</dbReference>
<comment type="caution">
    <text evidence="5">The sequence shown here is derived from an EMBL/GenBank/DDBJ whole genome shotgun (WGS) entry which is preliminary data.</text>
</comment>
<keyword evidence="2" id="KW-0443">Lipid metabolism</keyword>
<dbReference type="GO" id="GO:0009395">
    <property type="term" value="P:phospholipid catabolic process"/>
    <property type="evidence" value="ECO:0007669"/>
    <property type="project" value="TreeGrafter"/>
</dbReference>
<feature type="domain" description="Phospholipase D C-terminal" evidence="3">
    <location>
        <begin position="60"/>
        <end position="110"/>
    </location>
</feature>
<organism evidence="5 6">
    <name type="scientific">Cannabis sativa</name>
    <name type="common">Hemp</name>
    <name type="synonym">Marijuana</name>
    <dbReference type="NCBI Taxonomy" id="3483"/>
    <lineage>
        <taxon>Eukaryota</taxon>
        <taxon>Viridiplantae</taxon>
        <taxon>Streptophyta</taxon>
        <taxon>Embryophyta</taxon>
        <taxon>Tracheophyta</taxon>
        <taxon>Spermatophyta</taxon>
        <taxon>Magnoliopsida</taxon>
        <taxon>eudicotyledons</taxon>
        <taxon>Gunneridae</taxon>
        <taxon>Pentapetalae</taxon>
        <taxon>rosids</taxon>
        <taxon>fabids</taxon>
        <taxon>Rosales</taxon>
        <taxon>Cannabaceae</taxon>
        <taxon>Cannabis</taxon>
    </lineage>
</organism>
<keyword evidence="7" id="KW-1185">Reference proteome</keyword>
<evidence type="ECO:0000313" key="5">
    <source>
        <dbReference type="EMBL" id="KAF4392787.1"/>
    </source>
</evidence>
<dbReference type="EMBL" id="JAATIP010000016">
    <property type="protein sequence ID" value="KAF4392787.1"/>
    <property type="molecule type" value="Genomic_DNA"/>
</dbReference>
<evidence type="ECO:0000259" key="3">
    <source>
        <dbReference type="Pfam" id="PF12357"/>
    </source>
</evidence>
<evidence type="ECO:0000313" key="4">
    <source>
        <dbReference type="EMBL" id="KAF4381842.1"/>
    </source>
</evidence>
<evidence type="ECO:0000256" key="2">
    <source>
        <dbReference type="ARBA" id="ARBA00023098"/>
    </source>
</evidence>
<dbReference type="PANTHER" id="PTHR18896:SF65">
    <property type="entry name" value="PHOSPHOLIPASE D BETA 1"/>
    <property type="match status" value="1"/>
</dbReference>
<sequence>MKSGQPLQPLFIYVTAPGNRRRTQTTLNLSKSSQRLSFGPSSSIYGYRMSLWAEHMGTIDDCFTQPETIDCVEKVRSMGEMNWKQFAAEEVTEMRGHLLKYPVEGDRKGKGHRFAVLCVVAVEEMVVWFLAEVMGWLCVGRELMRRDGYV</sequence>
<dbReference type="EMBL" id="JAATIQ010000107">
    <property type="protein sequence ID" value="KAF4381842.1"/>
    <property type="molecule type" value="Genomic_DNA"/>
</dbReference>
<dbReference type="AlphaFoldDB" id="A0A7J6HBT8"/>
<protein>
    <recommendedName>
        <fullName evidence="3">Phospholipase D C-terminal domain-containing protein</fullName>
    </recommendedName>
</protein>
<dbReference type="InterPro" id="IPR024632">
    <property type="entry name" value="PLipase_D_C"/>
</dbReference>
<reference evidence="6 7" key="1">
    <citation type="journal article" date="2020" name="bioRxiv">
        <title>Sequence and annotation of 42 cannabis genomes reveals extensive copy number variation in cannabinoid synthesis and pathogen resistance genes.</title>
        <authorList>
            <person name="Mckernan K.J."/>
            <person name="Helbert Y."/>
            <person name="Kane L.T."/>
            <person name="Ebling H."/>
            <person name="Zhang L."/>
            <person name="Liu B."/>
            <person name="Eaton Z."/>
            <person name="Mclaughlin S."/>
            <person name="Kingan S."/>
            <person name="Baybayan P."/>
            <person name="Concepcion G."/>
            <person name="Jordan M."/>
            <person name="Riva A."/>
            <person name="Barbazuk W."/>
            <person name="Harkins T."/>
        </authorList>
    </citation>
    <scope>NUCLEOTIDE SEQUENCE [LARGE SCALE GENOMIC DNA]</scope>
    <source>
        <strain evidence="6 7">cv. Jamaican Lion 4</strain>
        <strain evidence="4">Father</strain>
        <strain evidence="5">Mother</strain>
        <tissue evidence="5">Leaf</tissue>
    </source>
</reference>
<proteinExistence type="predicted"/>
<evidence type="ECO:0000256" key="1">
    <source>
        <dbReference type="ARBA" id="ARBA00022737"/>
    </source>
</evidence>
<dbReference type="Proteomes" id="UP000583929">
    <property type="component" value="Unassembled WGS sequence"/>
</dbReference>
<dbReference type="GO" id="GO:0004630">
    <property type="term" value="F:phospholipase D activity"/>
    <property type="evidence" value="ECO:0007669"/>
    <property type="project" value="TreeGrafter"/>
</dbReference>
<gene>
    <name evidence="5" type="ORF">F8388_010810</name>
    <name evidence="4" type="ORF">G4B88_001137</name>
</gene>
<keyword evidence="1" id="KW-0677">Repeat</keyword>